<evidence type="ECO:0000259" key="3">
    <source>
        <dbReference type="SMART" id="SM01007"/>
    </source>
</evidence>
<dbReference type="EMBL" id="LS423452">
    <property type="protein sequence ID" value="SPS06639.1"/>
    <property type="molecule type" value="Genomic_DNA"/>
</dbReference>
<dbReference type="SUPFAM" id="SSF53639">
    <property type="entry name" value="AraD/HMP-PK domain-like"/>
    <property type="match status" value="1"/>
</dbReference>
<dbReference type="GO" id="GO:0005829">
    <property type="term" value="C:cytosol"/>
    <property type="evidence" value="ECO:0007669"/>
    <property type="project" value="TreeGrafter"/>
</dbReference>
<keyword evidence="1" id="KW-0479">Metal-binding</keyword>
<dbReference type="PANTHER" id="PTHR22789:SF0">
    <property type="entry name" value="3-OXO-TETRONATE 4-PHOSPHATE DECARBOXYLASE-RELATED"/>
    <property type="match status" value="1"/>
</dbReference>
<accession>A0A2X0QWU1</accession>
<gene>
    <name evidence="4" type="primary">fucA</name>
    <name evidence="4" type="ORF">NITFAB_2232</name>
</gene>
<dbReference type="Pfam" id="PF00596">
    <property type="entry name" value="Aldolase_II"/>
    <property type="match status" value="1"/>
</dbReference>
<evidence type="ECO:0000313" key="4">
    <source>
        <dbReference type="EMBL" id="SPS06639.1"/>
    </source>
</evidence>
<dbReference type="AlphaFoldDB" id="A0A2X0QWU1"/>
<dbReference type="Gene3D" id="3.40.225.10">
    <property type="entry name" value="Class II aldolase/adducin N-terminal domain"/>
    <property type="match status" value="1"/>
</dbReference>
<dbReference type="GO" id="GO:0019323">
    <property type="term" value="P:pentose catabolic process"/>
    <property type="evidence" value="ECO:0007669"/>
    <property type="project" value="TreeGrafter"/>
</dbReference>
<feature type="domain" description="Class II aldolase/adducin N-terminal" evidence="3">
    <location>
        <begin position="29"/>
        <end position="203"/>
    </location>
</feature>
<keyword evidence="2 4" id="KW-0456">Lyase</keyword>
<evidence type="ECO:0000256" key="1">
    <source>
        <dbReference type="ARBA" id="ARBA00022723"/>
    </source>
</evidence>
<dbReference type="PANTHER" id="PTHR22789">
    <property type="entry name" value="FUCULOSE PHOSPHATE ALDOLASE"/>
    <property type="match status" value="1"/>
</dbReference>
<dbReference type="GO" id="GO:0008738">
    <property type="term" value="F:L-fuculose-phosphate aldolase activity"/>
    <property type="evidence" value="ECO:0007669"/>
    <property type="project" value="UniProtKB-EC"/>
</dbReference>
<dbReference type="EC" id="4.1.2.17" evidence="4"/>
<proteinExistence type="predicted"/>
<evidence type="ECO:0000256" key="2">
    <source>
        <dbReference type="ARBA" id="ARBA00023239"/>
    </source>
</evidence>
<dbReference type="InterPro" id="IPR036409">
    <property type="entry name" value="Aldolase_II/adducin_N_sf"/>
</dbReference>
<dbReference type="SMART" id="SM01007">
    <property type="entry name" value="Aldolase_II"/>
    <property type="match status" value="1"/>
</dbReference>
<dbReference type="InterPro" id="IPR050197">
    <property type="entry name" value="Aldolase_class_II_sugar_metab"/>
</dbReference>
<organism evidence="4">
    <name type="scientific">Candidatus Nitrotoga fabula</name>
    <dbReference type="NCBI Taxonomy" id="2182327"/>
    <lineage>
        <taxon>Bacteria</taxon>
        <taxon>Pseudomonadati</taxon>
        <taxon>Pseudomonadota</taxon>
        <taxon>Betaproteobacteria</taxon>
        <taxon>Nitrosomonadales</taxon>
        <taxon>Gallionellaceae</taxon>
        <taxon>Candidatus Nitrotoga</taxon>
    </lineage>
</organism>
<sequence>MPLLVECWGISLPPDLLFPDTRNISRLRQKMVEMVQKLVILGLNRGTSGNIGVRCGDFFLVTPSGAGAEDMKPEDMVAMRFSGEVIGSGSPSSEWLFHRDILASRPEVGAVIHTHSRYATTLACLNREIPPFHYMIAAAGGNTIRCAPYALFGTQELSDVALQALQNRKACLLGNHGMIALGEDLTDALAVAVEVESLCEQYWGALQVGEPNILTDGEMQEVLRKFKCYGRKRQG</sequence>
<protein>
    <submittedName>
        <fullName evidence="4">L-fuculose phosphate aldolase</fullName>
        <ecNumber evidence="4">4.1.2.17</ecNumber>
    </submittedName>
</protein>
<dbReference type="InterPro" id="IPR001303">
    <property type="entry name" value="Aldolase_II/adducin_N"/>
</dbReference>
<name>A0A2X0QWU1_9PROT</name>
<dbReference type="GO" id="GO:0046872">
    <property type="term" value="F:metal ion binding"/>
    <property type="evidence" value="ECO:0007669"/>
    <property type="project" value="UniProtKB-KW"/>
</dbReference>
<reference evidence="4" key="1">
    <citation type="submission" date="2018-05" db="EMBL/GenBank/DDBJ databases">
        <authorList>
            <person name="Lanie J.A."/>
            <person name="Ng W.-L."/>
            <person name="Kazmierczak K.M."/>
            <person name="Andrzejewski T.M."/>
            <person name="Davidsen T.M."/>
            <person name="Wayne K.J."/>
            <person name="Tettelin H."/>
            <person name="Glass J.I."/>
            <person name="Rusch D."/>
            <person name="Podicherti R."/>
            <person name="Tsui H.-C.T."/>
            <person name="Winkler M.E."/>
        </authorList>
    </citation>
    <scope>NUCLEOTIDE SEQUENCE</scope>
    <source>
        <strain evidence="4">KNB</strain>
    </source>
</reference>